<dbReference type="RefSeq" id="WP_179408825.1">
    <property type="nucleotide sequence ID" value="NZ_BMGF01000013.1"/>
</dbReference>
<name>A0A7Z0BUF3_9SPHN</name>
<sequence>MTRKYLERCLDAQPDSPWGLRNRAMISLGYDLLARRSELVALQSEDIEYEPGGTLRAIIRRSKTDPFGMGRVAYSSVRSGKLISDWVNWRGADIEPLFCAIYKGRPINRRLSTSMVKLIIKEAVAAAGLAPEDVRNFSSQSLRVGAAQDLLRAGFDSAAIMRAGGWKSVSALSRYLEHAQQNVWV</sequence>
<dbReference type="GO" id="GO:0007059">
    <property type="term" value="P:chromosome segregation"/>
    <property type="evidence" value="ECO:0007669"/>
    <property type="project" value="UniProtKB-KW"/>
</dbReference>
<reference evidence="5 6" key="1">
    <citation type="submission" date="2020-07" db="EMBL/GenBank/DDBJ databases">
        <title>Genomic Encyclopedia of Type Strains, Phase IV (KMG-IV): sequencing the most valuable type-strain genomes for metagenomic binning, comparative biology and taxonomic classification.</title>
        <authorList>
            <person name="Goeker M."/>
        </authorList>
    </citation>
    <scope>NUCLEOTIDE SEQUENCE [LARGE SCALE GENOMIC DNA]</scope>
    <source>
        <strain evidence="5 6">DSM 29043</strain>
    </source>
</reference>
<evidence type="ECO:0000313" key="6">
    <source>
        <dbReference type="Proteomes" id="UP000522081"/>
    </source>
</evidence>
<evidence type="ECO:0000256" key="2">
    <source>
        <dbReference type="ARBA" id="ARBA00022908"/>
    </source>
</evidence>
<proteinExistence type="predicted"/>
<dbReference type="PANTHER" id="PTHR30349">
    <property type="entry name" value="PHAGE INTEGRASE-RELATED"/>
    <property type="match status" value="1"/>
</dbReference>
<evidence type="ECO:0000256" key="3">
    <source>
        <dbReference type="ARBA" id="ARBA00023172"/>
    </source>
</evidence>
<evidence type="ECO:0000313" key="5">
    <source>
        <dbReference type="EMBL" id="NYH97056.1"/>
    </source>
</evidence>
<dbReference type="GO" id="GO:0006310">
    <property type="term" value="P:DNA recombination"/>
    <property type="evidence" value="ECO:0007669"/>
    <property type="project" value="UniProtKB-KW"/>
</dbReference>
<dbReference type="PROSITE" id="PS51898">
    <property type="entry name" value="TYR_RECOMBINASE"/>
    <property type="match status" value="1"/>
</dbReference>
<dbReference type="Pfam" id="PF00589">
    <property type="entry name" value="Phage_integrase"/>
    <property type="match status" value="1"/>
</dbReference>
<feature type="domain" description="Tyr recombinase" evidence="4">
    <location>
        <begin position="1"/>
        <end position="185"/>
    </location>
</feature>
<evidence type="ECO:0000256" key="1">
    <source>
        <dbReference type="ARBA" id="ARBA00022829"/>
    </source>
</evidence>
<dbReference type="AlphaFoldDB" id="A0A7Z0BUF3"/>
<dbReference type="SUPFAM" id="SSF56349">
    <property type="entry name" value="DNA breaking-rejoining enzymes"/>
    <property type="match status" value="1"/>
</dbReference>
<gene>
    <name evidence="5" type="ORF">FHS75_003417</name>
</gene>
<keyword evidence="2" id="KW-0229">DNA integration</keyword>
<dbReference type="Gene3D" id="1.10.443.10">
    <property type="entry name" value="Intergrase catalytic core"/>
    <property type="match status" value="1"/>
</dbReference>
<dbReference type="GO" id="GO:0003677">
    <property type="term" value="F:DNA binding"/>
    <property type="evidence" value="ECO:0007669"/>
    <property type="project" value="InterPro"/>
</dbReference>
<dbReference type="PANTHER" id="PTHR30349:SF81">
    <property type="entry name" value="TYROSINE RECOMBINASE XERC"/>
    <property type="match status" value="1"/>
</dbReference>
<evidence type="ECO:0000259" key="4">
    <source>
        <dbReference type="PROSITE" id="PS51898"/>
    </source>
</evidence>
<dbReference type="InterPro" id="IPR002104">
    <property type="entry name" value="Integrase_catalytic"/>
</dbReference>
<dbReference type="Proteomes" id="UP000522081">
    <property type="component" value="Unassembled WGS sequence"/>
</dbReference>
<keyword evidence="1" id="KW-0159">Chromosome partition</keyword>
<dbReference type="EMBL" id="JACBZF010000011">
    <property type="protein sequence ID" value="NYH97056.1"/>
    <property type="molecule type" value="Genomic_DNA"/>
</dbReference>
<comment type="caution">
    <text evidence="5">The sequence shown here is derived from an EMBL/GenBank/DDBJ whole genome shotgun (WGS) entry which is preliminary data.</text>
</comment>
<accession>A0A7Z0BUF3</accession>
<dbReference type="InterPro" id="IPR011010">
    <property type="entry name" value="DNA_brk_join_enz"/>
</dbReference>
<keyword evidence="6" id="KW-1185">Reference proteome</keyword>
<organism evidence="5 6">
    <name type="scientific">Novosphingobium marinum</name>
    <dbReference type="NCBI Taxonomy" id="1514948"/>
    <lineage>
        <taxon>Bacteria</taxon>
        <taxon>Pseudomonadati</taxon>
        <taxon>Pseudomonadota</taxon>
        <taxon>Alphaproteobacteria</taxon>
        <taxon>Sphingomonadales</taxon>
        <taxon>Sphingomonadaceae</taxon>
        <taxon>Novosphingobium</taxon>
    </lineage>
</organism>
<dbReference type="InterPro" id="IPR013762">
    <property type="entry name" value="Integrase-like_cat_sf"/>
</dbReference>
<protein>
    <submittedName>
        <fullName evidence="5">Site-specific recombinase XerD</fullName>
    </submittedName>
</protein>
<dbReference type="GO" id="GO:0015074">
    <property type="term" value="P:DNA integration"/>
    <property type="evidence" value="ECO:0007669"/>
    <property type="project" value="UniProtKB-KW"/>
</dbReference>
<dbReference type="InterPro" id="IPR050090">
    <property type="entry name" value="Tyrosine_recombinase_XerCD"/>
</dbReference>
<keyword evidence="3" id="KW-0233">DNA recombination</keyword>